<reference evidence="3 4" key="1">
    <citation type="journal article" date="2017" name="Gigascience">
        <title>Genome sequence of the small brown planthopper, Laodelphax striatellus.</title>
        <authorList>
            <person name="Zhu J."/>
            <person name="Jiang F."/>
            <person name="Wang X."/>
            <person name="Yang P."/>
            <person name="Bao Y."/>
            <person name="Zhao W."/>
            <person name="Wang W."/>
            <person name="Lu H."/>
            <person name="Wang Q."/>
            <person name="Cui N."/>
            <person name="Li J."/>
            <person name="Chen X."/>
            <person name="Luo L."/>
            <person name="Yu J."/>
            <person name="Kang L."/>
            <person name="Cui F."/>
        </authorList>
    </citation>
    <scope>NUCLEOTIDE SEQUENCE [LARGE SCALE GENOMIC DNA]</scope>
    <source>
        <strain evidence="3">Lst14</strain>
    </source>
</reference>
<feature type="region of interest" description="Disordered" evidence="1">
    <location>
        <begin position="178"/>
        <end position="238"/>
    </location>
</feature>
<feature type="region of interest" description="Disordered" evidence="1">
    <location>
        <begin position="296"/>
        <end position="354"/>
    </location>
</feature>
<feature type="compositionally biased region" description="Basic and acidic residues" evidence="1">
    <location>
        <begin position="211"/>
        <end position="224"/>
    </location>
</feature>
<feature type="region of interest" description="Disordered" evidence="1">
    <location>
        <begin position="589"/>
        <end position="651"/>
    </location>
</feature>
<dbReference type="EMBL" id="QKKF02020935">
    <property type="protein sequence ID" value="RZF39007.1"/>
    <property type="molecule type" value="Genomic_DNA"/>
</dbReference>
<feature type="compositionally biased region" description="Gly residues" evidence="1">
    <location>
        <begin position="185"/>
        <end position="196"/>
    </location>
</feature>
<dbReference type="Gene3D" id="1.10.150.50">
    <property type="entry name" value="Transcription Factor, Ets-1"/>
    <property type="match status" value="2"/>
</dbReference>
<dbReference type="SUPFAM" id="SSF47769">
    <property type="entry name" value="SAM/Pointed domain"/>
    <property type="match status" value="2"/>
</dbReference>
<feature type="region of interest" description="Disordered" evidence="1">
    <location>
        <begin position="787"/>
        <end position="815"/>
    </location>
</feature>
<dbReference type="CDD" id="cd09498">
    <property type="entry name" value="SAM_caskin1_2_repeat2"/>
    <property type="match status" value="1"/>
</dbReference>
<dbReference type="OrthoDB" id="6156898at2759"/>
<comment type="caution">
    <text evidence="3">The sequence shown here is derived from an EMBL/GenBank/DDBJ whole genome shotgun (WGS) entry which is preliminary data.</text>
</comment>
<dbReference type="GO" id="GO:0007409">
    <property type="term" value="P:axonogenesis"/>
    <property type="evidence" value="ECO:0007669"/>
    <property type="project" value="TreeGrafter"/>
</dbReference>
<name>A0A482WZJ6_LAOST</name>
<sequence length="848" mass="90133">MEIAMATTCFRPSQLPPSGGGSLTASGSGNRKSSMKNTTVTVAIVEPQPGITSITNTNLATKPPARIRKKSAGAQLSSTYRSFRDPVEEDEIQVLASEDMEVKPIVTKSKTKSAGPKLSLVRSHSEGDLSIAPQNLPLAPTSTLSKCLRVLSGSWKNLFQLGGMSRPPKPVAQVKKVAPPAVPDTGGGGGGGGGFRHSGSSFGSAGYGSAGEDHHSVVSYHDHQQPPLPPPPPPHISRDGYDVNEMYAMSGKSPGGQFSYPAFTFPGPQYTQVVHGNTKSAVYYHHQLSLQEDQGIDMTQSPGRDSPGSSGSGSRHSTASLDSGRASGCHLGPPHPRCSLSSSSVGSSEHGAPSRVERLLMQGVPDQDVLHSWLMDLHFEEYFPLFVAAGYDMHTISRMTPEDLTAIGIKKPNHRKKLKAEIGQLNISDGLPDYIPGSMSEWLRLLRLEEYGTALECQGYNTIEDVTQLTWEDLEDIGIVKLGHQKKIILAIKRVKDLRAGKFPPQHIPSFMPHQELAAADQINAAAAAAAAAAQAAECECPRVHAAFRSFHQPWEIEATRNLYYTTDIVPIKIRGGRGKSLESLEEGMNNSGGGGGCNTGGGTSSFVPAPMPPPAGWRPRSYDDGDITPTNESLPLHEGGGTLPRPRGLVRPRPIAKIPATFCPAYRPEELMCGGGTGTLKRLPPSPPKRSQSESSGGGGCMTVVADLHCIDQPPPPPAPAAAPWPPAGATESQLIASLKAQGSDSSFKSSSSTESDSLPFANENAGTIKQRVARTGADYIPPATRVQQTSDQPVESSSINSRTTIVRKPGQEPADVLNDIGNMLANLTDELDAMLEEEKRQGLTDD</sequence>
<dbReference type="InterPro" id="IPR001660">
    <property type="entry name" value="SAM"/>
</dbReference>
<evidence type="ECO:0000313" key="3">
    <source>
        <dbReference type="EMBL" id="RZF39007.1"/>
    </source>
</evidence>
<feature type="region of interest" description="Disordered" evidence="1">
    <location>
        <begin position="1"/>
        <end position="35"/>
    </location>
</feature>
<dbReference type="GO" id="GO:0035591">
    <property type="term" value="F:signaling adaptor activity"/>
    <property type="evidence" value="ECO:0007669"/>
    <property type="project" value="TreeGrafter"/>
</dbReference>
<feature type="compositionally biased region" description="Polar residues" evidence="1">
    <location>
        <begin position="787"/>
        <end position="806"/>
    </location>
</feature>
<feature type="compositionally biased region" description="Gly residues" evidence="1">
    <location>
        <begin position="591"/>
        <end position="604"/>
    </location>
</feature>
<dbReference type="FunFam" id="1.10.150.50:FF:000071">
    <property type="entry name" value="Caskin, isoform D"/>
    <property type="match status" value="1"/>
</dbReference>
<dbReference type="GO" id="GO:0005925">
    <property type="term" value="C:focal adhesion"/>
    <property type="evidence" value="ECO:0007669"/>
    <property type="project" value="TreeGrafter"/>
</dbReference>
<dbReference type="FunCoup" id="A0A482WZJ6">
    <property type="interactions" value="30"/>
</dbReference>
<dbReference type="AlphaFoldDB" id="A0A482WZJ6"/>
<dbReference type="Pfam" id="PF00536">
    <property type="entry name" value="SAM_1"/>
    <property type="match status" value="2"/>
</dbReference>
<feature type="compositionally biased region" description="Pro residues" evidence="1">
    <location>
        <begin position="226"/>
        <end position="235"/>
    </location>
</feature>
<dbReference type="GO" id="GO:0007185">
    <property type="term" value="P:cell surface receptor protein tyrosine phosphatase signaling pathway"/>
    <property type="evidence" value="ECO:0007669"/>
    <property type="project" value="TreeGrafter"/>
</dbReference>
<feature type="compositionally biased region" description="Pro residues" evidence="1">
    <location>
        <begin position="714"/>
        <end position="728"/>
    </location>
</feature>
<organism evidence="3 4">
    <name type="scientific">Laodelphax striatellus</name>
    <name type="common">Small brown planthopper</name>
    <name type="synonym">Delphax striatella</name>
    <dbReference type="NCBI Taxonomy" id="195883"/>
    <lineage>
        <taxon>Eukaryota</taxon>
        <taxon>Metazoa</taxon>
        <taxon>Ecdysozoa</taxon>
        <taxon>Arthropoda</taxon>
        <taxon>Hexapoda</taxon>
        <taxon>Insecta</taxon>
        <taxon>Pterygota</taxon>
        <taxon>Neoptera</taxon>
        <taxon>Paraneoptera</taxon>
        <taxon>Hemiptera</taxon>
        <taxon>Auchenorrhyncha</taxon>
        <taxon>Fulgoroidea</taxon>
        <taxon>Delphacidae</taxon>
        <taxon>Criomorphinae</taxon>
        <taxon>Laodelphax</taxon>
    </lineage>
</organism>
<dbReference type="STRING" id="195883.A0A482WZJ6"/>
<dbReference type="CDD" id="cd09497">
    <property type="entry name" value="SAM_caskin1_2_repeat1"/>
    <property type="match status" value="1"/>
</dbReference>
<dbReference type="InterPro" id="IPR013761">
    <property type="entry name" value="SAM/pointed_sf"/>
</dbReference>
<dbReference type="GO" id="GO:0019903">
    <property type="term" value="F:protein phosphatase binding"/>
    <property type="evidence" value="ECO:0007669"/>
    <property type="project" value="TreeGrafter"/>
</dbReference>
<feature type="compositionally biased region" description="Low complexity" evidence="1">
    <location>
        <begin position="301"/>
        <end position="317"/>
    </location>
</feature>
<accession>A0A482WZJ6</accession>
<dbReference type="PANTHER" id="PTHR24155">
    <property type="entry name" value="OSTEOCLAST-STIMULATING FACTOR 1"/>
    <property type="match status" value="1"/>
</dbReference>
<feature type="domain" description="SAM" evidence="2">
    <location>
        <begin position="434"/>
        <end position="498"/>
    </location>
</feature>
<proteinExistence type="predicted"/>
<dbReference type="InterPro" id="IPR035498">
    <property type="entry name" value="Caskin1/2_SAM_2"/>
</dbReference>
<feature type="compositionally biased region" description="Low complexity" evidence="1">
    <location>
        <begin position="745"/>
        <end position="759"/>
    </location>
</feature>
<feature type="compositionally biased region" description="Low complexity" evidence="1">
    <location>
        <begin position="339"/>
        <end position="348"/>
    </location>
</feature>
<dbReference type="SMR" id="A0A482WZJ6"/>
<evidence type="ECO:0000259" key="2">
    <source>
        <dbReference type="PROSITE" id="PS50105"/>
    </source>
</evidence>
<feature type="domain" description="SAM" evidence="2">
    <location>
        <begin position="365"/>
        <end position="428"/>
    </location>
</feature>
<evidence type="ECO:0000313" key="4">
    <source>
        <dbReference type="Proteomes" id="UP000291343"/>
    </source>
</evidence>
<dbReference type="Proteomes" id="UP000291343">
    <property type="component" value="Unassembled WGS sequence"/>
</dbReference>
<dbReference type="InterPro" id="IPR035497">
    <property type="entry name" value="Caskin1/2_SAM_1"/>
</dbReference>
<keyword evidence="4" id="KW-1185">Reference proteome</keyword>
<dbReference type="SMART" id="SM00454">
    <property type="entry name" value="SAM"/>
    <property type="match status" value="2"/>
</dbReference>
<dbReference type="GO" id="GO:0030424">
    <property type="term" value="C:axon"/>
    <property type="evidence" value="ECO:0007669"/>
    <property type="project" value="TreeGrafter"/>
</dbReference>
<dbReference type="PANTHER" id="PTHR24155:SF11">
    <property type="entry name" value="CASKIN, ISOFORM B"/>
    <property type="match status" value="1"/>
</dbReference>
<dbReference type="InParanoid" id="A0A482WZJ6"/>
<protein>
    <recommendedName>
        <fullName evidence="2">SAM domain-containing protein</fullName>
    </recommendedName>
</protein>
<feature type="region of interest" description="Disordered" evidence="1">
    <location>
        <begin position="677"/>
        <end position="768"/>
    </location>
</feature>
<gene>
    <name evidence="3" type="ORF">LSTR_LSTR014724</name>
</gene>
<dbReference type="FunFam" id="1.10.150.50:FF:000028">
    <property type="entry name" value="caskin-2 isoform X2"/>
    <property type="match status" value="1"/>
</dbReference>
<dbReference type="PROSITE" id="PS50105">
    <property type="entry name" value="SAM_DOMAIN"/>
    <property type="match status" value="2"/>
</dbReference>
<evidence type="ECO:0000256" key="1">
    <source>
        <dbReference type="SAM" id="MobiDB-lite"/>
    </source>
</evidence>